<reference evidence="8" key="1">
    <citation type="submission" date="2022-11" db="EMBL/GenBank/DDBJ databases">
        <title>Pseudomonas triclosanedens sp. nov., a triclosan degrader isolated from activated sludge.</title>
        <authorList>
            <person name="Yin Y."/>
            <person name="Lu Z."/>
        </authorList>
    </citation>
    <scope>NUCLEOTIDE SEQUENCE</scope>
    <source>
        <strain evidence="8">ZM23</strain>
    </source>
</reference>
<keyword evidence="9" id="KW-1185">Reference proteome</keyword>
<evidence type="ECO:0000256" key="5">
    <source>
        <dbReference type="ARBA" id="ARBA00023284"/>
    </source>
</evidence>
<keyword evidence="4" id="KW-1015">Disulfide bond</keyword>
<dbReference type="InterPro" id="IPR050924">
    <property type="entry name" value="Peroxiredoxin_BCP/PrxQ"/>
</dbReference>
<dbReference type="Gene3D" id="3.40.30.10">
    <property type="entry name" value="Glutaredoxin"/>
    <property type="match status" value="1"/>
</dbReference>
<evidence type="ECO:0000256" key="4">
    <source>
        <dbReference type="ARBA" id="ARBA00023157"/>
    </source>
</evidence>
<dbReference type="SUPFAM" id="SSF52833">
    <property type="entry name" value="Thioredoxin-like"/>
    <property type="match status" value="1"/>
</dbReference>
<evidence type="ECO:0000313" key="8">
    <source>
        <dbReference type="EMBL" id="WAI50945.1"/>
    </source>
</evidence>
<keyword evidence="3" id="KW-0560">Oxidoreductase</keyword>
<dbReference type="InterPro" id="IPR013766">
    <property type="entry name" value="Thioredoxin_domain"/>
</dbReference>
<evidence type="ECO:0000256" key="3">
    <source>
        <dbReference type="ARBA" id="ARBA00023002"/>
    </source>
</evidence>
<protein>
    <submittedName>
        <fullName evidence="8">Peroxiredoxin</fullName>
    </submittedName>
</protein>
<organism evidence="8 9">
    <name type="scientific">Pseudomonas triclosanedens</name>
    <dbReference type="NCBI Taxonomy" id="2961893"/>
    <lineage>
        <taxon>Bacteria</taxon>
        <taxon>Pseudomonadati</taxon>
        <taxon>Pseudomonadota</taxon>
        <taxon>Gammaproteobacteria</taxon>
        <taxon>Pseudomonadales</taxon>
        <taxon>Pseudomonadaceae</taxon>
        <taxon>Pseudomonas</taxon>
    </lineage>
</organism>
<feature type="region of interest" description="Disordered" evidence="6">
    <location>
        <begin position="1"/>
        <end position="23"/>
    </location>
</feature>
<dbReference type="PROSITE" id="PS51352">
    <property type="entry name" value="THIOREDOXIN_2"/>
    <property type="match status" value="1"/>
</dbReference>
<feature type="domain" description="Thioredoxin" evidence="7">
    <location>
        <begin position="23"/>
        <end position="188"/>
    </location>
</feature>
<proteinExistence type="predicted"/>
<name>A0ABY7A231_9PSED</name>
<dbReference type="Pfam" id="PF08534">
    <property type="entry name" value="Redoxin"/>
    <property type="match status" value="1"/>
</dbReference>
<dbReference type="InterPro" id="IPR013740">
    <property type="entry name" value="Redoxin"/>
</dbReference>
<dbReference type="EMBL" id="CP113432">
    <property type="protein sequence ID" value="WAI50945.1"/>
    <property type="molecule type" value="Genomic_DNA"/>
</dbReference>
<evidence type="ECO:0000313" key="9">
    <source>
        <dbReference type="Proteomes" id="UP001163624"/>
    </source>
</evidence>
<sequence length="194" mass="21371">MNNLQQVDWSRLPQPEDDGGARHLAGMRLPTLELASTDGGRVDPSRLRGRTVLYLFPMTGRPDIALPPGWDEIPGARGCTPQSCAFRDHFAELKSLGVAQLFGVSTQDTAYQCEAVARLHLPFPLLSDNRLSFATALGLPVFEVQGLTLLKRLTLIAHDGVIEHVFYPVFPPDRNADDVIEWLKGHHANQSGKP</sequence>
<accession>A0ABY7A231</accession>
<dbReference type="RefSeq" id="WP_024889582.1">
    <property type="nucleotide sequence ID" value="NZ_CP113432.1"/>
</dbReference>
<dbReference type="CDD" id="cd03017">
    <property type="entry name" value="PRX_BCP"/>
    <property type="match status" value="1"/>
</dbReference>
<keyword evidence="5" id="KW-0676">Redox-active center</keyword>
<evidence type="ECO:0000256" key="2">
    <source>
        <dbReference type="ARBA" id="ARBA00022862"/>
    </source>
</evidence>
<dbReference type="Proteomes" id="UP001163624">
    <property type="component" value="Chromosome"/>
</dbReference>
<dbReference type="PANTHER" id="PTHR42801">
    <property type="entry name" value="THIOREDOXIN-DEPENDENT PEROXIDE REDUCTASE"/>
    <property type="match status" value="1"/>
</dbReference>
<keyword evidence="1" id="KW-0575">Peroxidase</keyword>
<evidence type="ECO:0000256" key="1">
    <source>
        <dbReference type="ARBA" id="ARBA00022559"/>
    </source>
</evidence>
<dbReference type="InterPro" id="IPR036249">
    <property type="entry name" value="Thioredoxin-like_sf"/>
</dbReference>
<dbReference type="PANTHER" id="PTHR42801:SF21">
    <property type="entry name" value="BCPB PROTEIN"/>
    <property type="match status" value="1"/>
</dbReference>
<evidence type="ECO:0000256" key="6">
    <source>
        <dbReference type="SAM" id="MobiDB-lite"/>
    </source>
</evidence>
<evidence type="ECO:0000259" key="7">
    <source>
        <dbReference type="PROSITE" id="PS51352"/>
    </source>
</evidence>
<keyword evidence="2" id="KW-0049">Antioxidant</keyword>
<gene>
    <name evidence="8" type="ORF">OU419_06730</name>
</gene>